<evidence type="ECO:0000313" key="12">
    <source>
        <dbReference type="Proteomes" id="UP000373149"/>
    </source>
</evidence>
<evidence type="ECO:0000256" key="9">
    <source>
        <dbReference type="PIRSR" id="PIRSR001589-2"/>
    </source>
</evidence>
<dbReference type="PROSITE" id="PS51278">
    <property type="entry name" value="GATASE_TYPE_2"/>
    <property type="match status" value="1"/>
</dbReference>
<dbReference type="InterPro" id="IPR014729">
    <property type="entry name" value="Rossmann-like_a/b/a_fold"/>
</dbReference>
<evidence type="ECO:0000256" key="7">
    <source>
        <dbReference type="ARBA" id="ARBA00022962"/>
    </source>
</evidence>
<dbReference type="Gene3D" id="3.40.50.620">
    <property type="entry name" value="HUPs"/>
    <property type="match status" value="1"/>
</dbReference>
<dbReference type="PANTHER" id="PTHR43284:SF1">
    <property type="entry name" value="ASPARAGINE SYNTHETASE"/>
    <property type="match status" value="1"/>
</dbReference>
<gene>
    <name evidence="11" type="ORF">FPZ41_12525</name>
</gene>
<dbReference type="InterPro" id="IPR029055">
    <property type="entry name" value="Ntn_hydrolases_N"/>
</dbReference>
<dbReference type="InterPro" id="IPR051786">
    <property type="entry name" value="ASN_synthetase/amidase"/>
</dbReference>
<evidence type="ECO:0000256" key="2">
    <source>
        <dbReference type="ARBA" id="ARBA00005752"/>
    </source>
</evidence>
<evidence type="ECO:0000256" key="4">
    <source>
        <dbReference type="ARBA" id="ARBA00022741"/>
    </source>
</evidence>
<evidence type="ECO:0000256" key="3">
    <source>
        <dbReference type="ARBA" id="ARBA00012737"/>
    </source>
</evidence>
<dbReference type="Proteomes" id="UP000373149">
    <property type="component" value="Unassembled WGS sequence"/>
</dbReference>
<feature type="binding site" evidence="9">
    <location>
        <position position="99"/>
    </location>
    <ligand>
        <name>L-glutamine</name>
        <dbReference type="ChEBI" id="CHEBI:58359"/>
    </ligand>
</feature>
<feature type="domain" description="Glutamine amidotransferase type-2" evidence="10">
    <location>
        <begin position="2"/>
        <end position="213"/>
    </location>
</feature>
<comment type="pathway">
    <text evidence="1">Amino-acid biosynthesis; L-asparagine biosynthesis; L-asparagine from L-aspartate (L-Gln route): step 1/1.</text>
</comment>
<comment type="catalytic activity">
    <reaction evidence="8">
        <text>L-aspartate + L-glutamine + ATP + H2O = L-asparagine + L-glutamate + AMP + diphosphate + H(+)</text>
        <dbReference type="Rhea" id="RHEA:12228"/>
        <dbReference type="ChEBI" id="CHEBI:15377"/>
        <dbReference type="ChEBI" id="CHEBI:15378"/>
        <dbReference type="ChEBI" id="CHEBI:29985"/>
        <dbReference type="ChEBI" id="CHEBI:29991"/>
        <dbReference type="ChEBI" id="CHEBI:30616"/>
        <dbReference type="ChEBI" id="CHEBI:33019"/>
        <dbReference type="ChEBI" id="CHEBI:58048"/>
        <dbReference type="ChEBI" id="CHEBI:58359"/>
        <dbReference type="ChEBI" id="CHEBI:456215"/>
        <dbReference type="EC" id="6.3.5.4"/>
    </reaction>
</comment>
<feature type="binding site" evidence="9">
    <location>
        <position position="292"/>
    </location>
    <ligand>
        <name>ATP</name>
        <dbReference type="ChEBI" id="CHEBI:30616"/>
    </ligand>
</feature>
<evidence type="ECO:0000256" key="1">
    <source>
        <dbReference type="ARBA" id="ARBA00005187"/>
    </source>
</evidence>
<dbReference type="SUPFAM" id="SSF52402">
    <property type="entry name" value="Adenine nucleotide alpha hydrolases-like"/>
    <property type="match status" value="1"/>
</dbReference>
<organism evidence="11 12">
    <name type="scientific">Streptomyces acidicola</name>
    <dbReference type="NCBI Taxonomy" id="2596892"/>
    <lineage>
        <taxon>Bacteria</taxon>
        <taxon>Bacillati</taxon>
        <taxon>Actinomycetota</taxon>
        <taxon>Actinomycetes</taxon>
        <taxon>Kitasatosporales</taxon>
        <taxon>Streptomycetaceae</taxon>
        <taxon>Streptomyces</taxon>
    </lineage>
</organism>
<dbReference type="Pfam" id="PF00733">
    <property type="entry name" value="Asn_synthase"/>
    <property type="match status" value="1"/>
</dbReference>
<evidence type="ECO:0000313" key="11">
    <source>
        <dbReference type="EMBL" id="MPY49353.1"/>
    </source>
</evidence>
<comment type="similarity">
    <text evidence="2">Belongs to the asparagine synthetase family.</text>
</comment>
<evidence type="ECO:0000256" key="6">
    <source>
        <dbReference type="ARBA" id="ARBA00022888"/>
    </source>
</evidence>
<dbReference type="GO" id="GO:0005829">
    <property type="term" value="C:cytosol"/>
    <property type="evidence" value="ECO:0007669"/>
    <property type="project" value="TreeGrafter"/>
</dbReference>
<dbReference type="CDD" id="cd00712">
    <property type="entry name" value="AsnB"/>
    <property type="match status" value="1"/>
</dbReference>
<dbReference type="GO" id="GO:0005524">
    <property type="term" value="F:ATP binding"/>
    <property type="evidence" value="ECO:0007669"/>
    <property type="project" value="UniProtKB-KW"/>
</dbReference>
<sequence>MSGLVGWIDFSRNLALQRPVITTMTGSLAHRGPDGERVWTSPRAAFGHRALVVEPGDGRQPVVTEADGHDVVLCLTGAPGGLTALRERLRGAGRPVSPDAPAAELLSQAYLRWGSDFVPWLSGAFALAVWDGRTEELVLARDQLGGQTLFFTETPTGVVFGSERKALLAHPEVQPAVHTAGLREVICHAVPTGPLFSGFSQVEAGEVAVFGRSGWTRRQYWKLQTRPHEDDLQTTVARIRAMLEESARAATPSGPDLAAVTLSGGVDSSSVTALIAAELRRRDLGRLHAYTIDYAYDGFRSDAMRTSKDAPYARMVAEHVDARHHVVQLEAADILDPVVRLSMLRAKDCPTRIYDMDAWQQIFLQRVAADGHKVVFTGLGADNAFLGATWCNDRGLVESGTFPWIALAQRHGARNGFGTGLVNQDLLARLDLPTYYADTYASAVADVEHLPEEDDWARKMRTVAYLVLTQFRGDSSIFSATGLQVRSPVNTHELLQYTYNIPAEMHRHGGIEKGLLREAVADLLPQEVVRRPRSATPISHDPGYPARLQEEFKAMLADTEAPARPLTDLAAATELVGQPDRLAKDRLARASVELILQLNLWLDHYRVQLVL</sequence>
<dbReference type="RefSeq" id="WP_152862054.1">
    <property type="nucleotide sequence ID" value="NZ_VMNX01000034.1"/>
</dbReference>
<keyword evidence="12" id="KW-1185">Reference proteome</keyword>
<dbReference type="EMBL" id="VMNX01000034">
    <property type="protein sequence ID" value="MPY49353.1"/>
    <property type="molecule type" value="Genomic_DNA"/>
</dbReference>
<evidence type="ECO:0000256" key="8">
    <source>
        <dbReference type="ARBA" id="ARBA00048741"/>
    </source>
</evidence>
<accession>A0A5N8WPL4</accession>
<dbReference type="InterPro" id="IPR001962">
    <property type="entry name" value="Asn_synthase"/>
</dbReference>
<evidence type="ECO:0000259" key="10">
    <source>
        <dbReference type="PROSITE" id="PS51278"/>
    </source>
</evidence>
<comment type="caution">
    <text evidence="11">The sequence shown here is derived from an EMBL/GenBank/DDBJ whole genome shotgun (WGS) entry which is preliminary data.</text>
</comment>
<dbReference type="GO" id="GO:0006529">
    <property type="term" value="P:asparagine biosynthetic process"/>
    <property type="evidence" value="ECO:0007669"/>
    <property type="project" value="UniProtKB-KW"/>
</dbReference>
<keyword evidence="7" id="KW-0315">Glutamine amidotransferase</keyword>
<proteinExistence type="inferred from homology"/>
<dbReference type="InterPro" id="IPR017932">
    <property type="entry name" value="GATase_2_dom"/>
</dbReference>
<keyword evidence="4 9" id="KW-0547">Nucleotide-binding</keyword>
<dbReference type="InterPro" id="IPR033738">
    <property type="entry name" value="AsnB_N"/>
</dbReference>
<reference evidence="11 12" key="1">
    <citation type="submission" date="2019-09" db="EMBL/GenBank/DDBJ databases">
        <authorList>
            <person name="Duangmal K."/>
            <person name="Teo W.F.A."/>
            <person name="Lipun K."/>
        </authorList>
    </citation>
    <scope>NUCLEOTIDE SEQUENCE [LARGE SCALE GENOMIC DNA]</scope>
    <source>
        <strain evidence="11 12">K1PN6</strain>
    </source>
</reference>
<dbReference type="PIRSF" id="PIRSF001589">
    <property type="entry name" value="Asn_synthetase_glu-h"/>
    <property type="match status" value="1"/>
</dbReference>
<dbReference type="CDD" id="cd01991">
    <property type="entry name" value="Asn_synthase_B_C"/>
    <property type="match status" value="1"/>
</dbReference>
<dbReference type="SUPFAM" id="SSF56235">
    <property type="entry name" value="N-terminal nucleophile aminohydrolases (Ntn hydrolases)"/>
    <property type="match status" value="1"/>
</dbReference>
<protein>
    <recommendedName>
        <fullName evidence="3">asparagine synthase (glutamine-hydrolyzing)</fullName>
        <ecNumber evidence="3">6.3.5.4</ecNumber>
    </recommendedName>
</protein>
<evidence type="ECO:0000256" key="5">
    <source>
        <dbReference type="ARBA" id="ARBA00022840"/>
    </source>
</evidence>
<keyword evidence="6" id="KW-0061">Asparagine biosynthesis</keyword>
<dbReference type="GO" id="GO:0004066">
    <property type="term" value="F:asparagine synthase (glutamine-hydrolyzing) activity"/>
    <property type="evidence" value="ECO:0007669"/>
    <property type="project" value="UniProtKB-EC"/>
</dbReference>
<dbReference type="EC" id="6.3.5.4" evidence="3"/>
<dbReference type="Gene3D" id="3.60.20.10">
    <property type="entry name" value="Glutamine Phosphoribosylpyrophosphate, subunit 1, domain 1"/>
    <property type="match status" value="1"/>
</dbReference>
<keyword evidence="5 9" id="KW-0067">ATP-binding</keyword>
<keyword evidence="6" id="KW-0028">Amino-acid biosynthesis</keyword>
<name>A0A5N8WPL4_9ACTN</name>
<dbReference type="AlphaFoldDB" id="A0A5N8WPL4"/>
<dbReference type="InterPro" id="IPR006426">
    <property type="entry name" value="Asn_synth_AEB"/>
</dbReference>
<dbReference type="PANTHER" id="PTHR43284">
    <property type="entry name" value="ASPARAGINE SYNTHETASE (GLUTAMINE-HYDROLYZING)"/>
    <property type="match status" value="1"/>
</dbReference>
<dbReference type="Pfam" id="PF13537">
    <property type="entry name" value="GATase_7"/>
    <property type="match status" value="1"/>
</dbReference>